<dbReference type="RefSeq" id="WP_079588213.1">
    <property type="nucleotide sequence ID" value="NZ_FUYN01000001.1"/>
</dbReference>
<evidence type="ECO:0000256" key="1">
    <source>
        <dbReference type="ARBA" id="ARBA00009437"/>
    </source>
</evidence>
<comment type="similarity">
    <text evidence="1">Belongs to the LysR transcriptional regulatory family.</text>
</comment>
<proteinExistence type="inferred from homology"/>
<dbReference type="Gene3D" id="3.40.190.290">
    <property type="match status" value="1"/>
</dbReference>
<dbReference type="PANTHER" id="PTHR30126:SF64">
    <property type="entry name" value="HTH-TYPE TRANSCRIPTIONAL REGULATOR CITR"/>
    <property type="match status" value="1"/>
</dbReference>
<keyword evidence="4" id="KW-0804">Transcription</keyword>
<dbReference type="PRINTS" id="PR00039">
    <property type="entry name" value="HTHLYSR"/>
</dbReference>
<dbReference type="PROSITE" id="PS50931">
    <property type="entry name" value="HTH_LYSR"/>
    <property type="match status" value="1"/>
</dbReference>
<dbReference type="SUPFAM" id="SSF46785">
    <property type="entry name" value="Winged helix' DNA-binding domain"/>
    <property type="match status" value="1"/>
</dbReference>
<feature type="domain" description="HTH lysR-type" evidence="5">
    <location>
        <begin position="1"/>
        <end position="58"/>
    </location>
</feature>
<gene>
    <name evidence="6" type="ORF">SAMN02745120_0209</name>
</gene>
<dbReference type="Pfam" id="PF00126">
    <property type="entry name" value="HTH_1"/>
    <property type="match status" value="1"/>
</dbReference>
<organism evidence="6 7">
    <name type="scientific">Acetoanaerobium noterae</name>
    <dbReference type="NCBI Taxonomy" id="745369"/>
    <lineage>
        <taxon>Bacteria</taxon>
        <taxon>Bacillati</taxon>
        <taxon>Bacillota</taxon>
        <taxon>Clostridia</taxon>
        <taxon>Peptostreptococcales</taxon>
        <taxon>Filifactoraceae</taxon>
        <taxon>Acetoanaerobium</taxon>
    </lineage>
</organism>
<dbReference type="InterPro" id="IPR000847">
    <property type="entry name" value="LysR_HTH_N"/>
</dbReference>
<keyword evidence="7" id="KW-1185">Reference proteome</keyword>
<evidence type="ECO:0000313" key="7">
    <source>
        <dbReference type="Proteomes" id="UP000243406"/>
    </source>
</evidence>
<dbReference type="OrthoDB" id="119203at2"/>
<dbReference type="PANTHER" id="PTHR30126">
    <property type="entry name" value="HTH-TYPE TRANSCRIPTIONAL REGULATOR"/>
    <property type="match status" value="1"/>
</dbReference>
<accession>A0A1T4ZQG9</accession>
<evidence type="ECO:0000256" key="2">
    <source>
        <dbReference type="ARBA" id="ARBA00023015"/>
    </source>
</evidence>
<dbReference type="FunFam" id="1.10.10.10:FF:000001">
    <property type="entry name" value="LysR family transcriptional regulator"/>
    <property type="match status" value="1"/>
</dbReference>
<evidence type="ECO:0000256" key="4">
    <source>
        <dbReference type="ARBA" id="ARBA00023163"/>
    </source>
</evidence>
<protein>
    <submittedName>
        <fullName evidence="6">DNA-binding transcriptional regulator, LysR family</fullName>
    </submittedName>
</protein>
<dbReference type="AlphaFoldDB" id="A0A1T4ZQG9"/>
<reference evidence="7" key="1">
    <citation type="submission" date="2017-02" db="EMBL/GenBank/DDBJ databases">
        <authorList>
            <person name="Varghese N."/>
            <person name="Submissions S."/>
        </authorList>
    </citation>
    <scope>NUCLEOTIDE SEQUENCE [LARGE SCALE GENOMIC DNA]</scope>
    <source>
        <strain evidence="7">ATCC 35199</strain>
    </source>
</reference>
<name>A0A1T4ZQG9_9FIRM</name>
<dbReference type="SUPFAM" id="SSF53850">
    <property type="entry name" value="Periplasmic binding protein-like II"/>
    <property type="match status" value="1"/>
</dbReference>
<evidence type="ECO:0000313" key="6">
    <source>
        <dbReference type="EMBL" id="SKB24905.1"/>
    </source>
</evidence>
<dbReference type="GO" id="GO:0003700">
    <property type="term" value="F:DNA-binding transcription factor activity"/>
    <property type="evidence" value="ECO:0007669"/>
    <property type="project" value="InterPro"/>
</dbReference>
<keyword evidence="3 6" id="KW-0238">DNA-binding</keyword>
<dbReference type="EMBL" id="FUYN01000001">
    <property type="protein sequence ID" value="SKB24905.1"/>
    <property type="molecule type" value="Genomic_DNA"/>
</dbReference>
<dbReference type="Proteomes" id="UP000243406">
    <property type="component" value="Unassembled WGS sequence"/>
</dbReference>
<sequence length="298" mass="34438">MNIEYLRFFYEVASVKSISKVANNSHISQPALSQQIHKLEDNLGYKLLDRSNKGVQLTEAGKIVEKYAKNILKVYENMLVDLNDISNNNKAIRIDAFPTMATYALPCTIYMIKEKYSNYNYYLNSDYSQKVESNIINDVCDVGFIEGAPDNNDLFYSSVGRDRMVIVAEKDYDIPDKIAVDELNRYPMILLIEEYKAQKVLEKKLMDLGFDIKNQNVLFSLDSIESIKTLLIKSLGISILPYSSIKKELYLKQLKEIKVFDESLEYDVNIIYKKDKEMDTSVKEFIDFLKKVGEKSFC</sequence>
<dbReference type="InterPro" id="IPR036388">
    <property type="entry name" value="WH-like_DNA-bd_sf"/>
</dbReference>
<keyword evidence="2" id="KW-0805">Transcription regulation</keyword>
<dbReference type="GO" id="GO:0000976">
    <property type="term" value="F:transcription cis-regulatory region binding"/>
    <property type="evidence" value="ECO:0007669"/>
    <property type="project" value="TreeGrafter"/>
</dbReference>
<evidence type="ECO:0000256" key="3">
    <source>
        <dbReference type="ARBA" id="ARBA00023125"/>
    </source>
</evidence>
<dbReference type="InterPro" id="IPR005119">
    <property type="entry name" value="LysR_subst-bd"/>
</dbReference>
<dbReference type="Gene3D" id="1.10.10.10">
    <property type="entry name" value="Winged helix-like DNA-binding domain superfamily/Winged helix DNA-binding domain"/>
    <property type="match status" value="1"/>
</dbReference>
<dbReference type="InterPro" id="IPR036390">
    <property type="entry name" value="WH_DNA-bd_sf"/>
</dbReference>
<dbReference type="Pfam" id="PF03466">
    <property type="entry name" value="LysR_substrate"/>
    <property type="match status" value="1"/>
</dbReference>
<evidence type="ECO:0000259" key="5">
    <source>
        <dbReference type="PROSITE" id="PS50931"/>
    </source>
</evidence>